<sequence>MTNSPSQPPEPPERSSSSRKRVLDSDELIAMIVAFGTIGTILFLSLTDGKNRWGLTNWQQWLAASQSTNETTQSTVDETQLNQTESAPTAQTNRNTSLQPKTSNTTESLNNNNQLLPNQAPKISRSQKPTVIVPTIITNPSKPGTPQTQPNLEQTPSTAQPPVIVPEEKESIPAIVFLDVPQNYWASPFIYQLKEQGLISGSSEDTFEPEQPITRAGMAELISQTFNQPSTFDTKQFKDVTANTEAAAEINEAVGSGFMKGYSNGEFRPQEEISRYQVLVTLATGLNLQPSQEPTAILKSFSDANQLPNWAVNQVAAAIEAGLLVNPPTYERQSLNPNQTATRAEVAAMIYQALVKSGRLPAISSEYIVPAP</sequence>
<evidence type="ECO:0000256" key="2">
    <source>
        <dbReference type="SAM" id="Phobius"/>
    </source>
</evidence>
<dbReference type="InterPro" id="IPR001119">
    <property type="entry name" value="SLH_dom"/>
</dbReference>
<dbReference type="STRING" id="111780.Sta7437_0597"/>
<dbReference type="KEGG" id="scs:Sta7437_0597"/>
<keyword evidence="2" id="KW-1133">Transmembrane helix</keyword>
<evidence type="ECO:0000313" key="5">
    <source>
        <dbReference type="Proteomes" id="UP000010473"/>
    </source>
</evidence>
<feature type="region of interest" description="Disordered" evidence="1">
    <location>
        <begin position="67"/>
        <end position="159"/>
    </location>
</feature>
<feature type="domain" description="SLH" evidence="3">
    <location>
        <begin position="298"/>
        <end position="364"/>
    </location>
</feature>
<dbReference type="PROSITE" id="PS51272">
    <property type="entry name" value="SLH"/>
    <property type="match status" value="3"/>
</dbReference>
<dbReference type="EMBL" id="CP003653">
    <property type="protein sequence ID" value="AFZ34197.1"/>
    <property type="molecule type" value="Genomic_DNA"/>
</dbReference>
<evidence type="ECO:0000256" key="1">
    <source>
        <dbReference type="SAM" id="MobiDB-lite"/>
    </source>
</evidence>
<gene>
    <name evidence="4" type="ordered locus">Sta7437_0597</name>
</gene>
<dbReference type="RefSeq" id="WP_015191870.1">
    <property type="nucleotide sequence ID" value="NC_019748.1"/>
</dbReference>
<feature type="region of interest" description="Disordered" evidence="1">
    <location>
        <begin position="1"/>
        <end position="21"/>
    </location>
</feature>
<feature type="compositionally biased region" description="Pro residues" evidence="1">
    <location>
        <begin position="1"/>
        <end position="10"/>
    </location>
</feature>
<reference evidence="5" key="1">
    <citation type="journal article" date="2013" name="Proc. Natl. Acad. Sci. U.S.A.">
        <title>Improving the coverage of the cyanobacterial phylum using diversity-driven genome sequencing.</title>
        <authorList>
            <person name="Shih P.M."/>
            <person name="Wu D."/>
            <person name="Latifi A."/>
            <person name="Axen S.D."/>
            <person name="Fewer D.P."/>
            <person name="Talla E."/>
            <person name="Calteau A."/>
            <person name="Cai F."/>
            <person name="Tandeau de Marsac N."/>
            <person name="Rippka R."/>
            <person name="Herdman M."/>
            <person name="Sivonen K."/>
            <person name="Coursin T."/>
            <person name="Laurent T."/>
            <person name="Goodwin L."/>
            <person name="Nolan M."/>
            <person name="Davenport K.W."/>
            <person name="Han C.S."/>
            <person name="Rubin E.M."/>
            <person name="Eisen J.A."/>
            <person name="Woyke T."/>
            <person name="Gugger M."/>
            <person name="Kerfeld C.A."/>
        </authorList>
    </citation>
    <scope>NUCLEOTIDE SEQUENCE [LARGE SCALE GENOMIC DNA]</scope>
    <source>
        <strain evidence="5">ATCC 29371 / PCC 7437</strain>
    </source>
</reference>
<keyword evidence="2" id="KW-0812">Transmembrane</keyword>
<dbReference type="eggNOG" id="COG5267">
    <property type="taxonomic scope" value="Bacteria"/>
</dbReference>
<keyword evidence="2" id="KW-0472">Membrane</keyword>
<feature type="compositionally biased region" description="Polar residues" evidence="1">
    <location>
        <begin position="67"/>
        <end position="101"/>
    </location>
</feature>
<feature type="domain" description="SLH" evidence="3">
    <location>
        <begin position="173"/>
        <end position="236"/>
    </location>
</feature>
<name>K9XR91_STAC7</name>
<proteinExistence type="predicted"/>
<dbReference type="Proteomes" id="UP000010473">
    <property type="component" value="Chromosome"/>
</dbReference>
<feature type="domain" description="SLH" evidence="3">
    <location>
        <begin position="237"/>
        <end position="296"/>
    </location>
</feature>
<dbReference type="InterPro" id="IPR051465">
    <property type="entry name" value="Cell_Envelope_Struct_Comp"/>
</dbReference>
<feature type="compositionally biased region" description="Low complexity" evidence="1">
    <location>
        <begin position="102"/>
        <end position="119"/>
    </location>
</feature>
<feature type="compositionally biased region" description="Polar residues" evidence="1">
    <location>
        <begin position="136"/>
        <end position="159"/>
    </location>
</feature>
<dbReference type="Pfam" id="PF00395">
    <property type="entry name" value="SLH"/>
    <property type="match status" value="3"/>
</dbReference>
<dbReference type="HOGENOM" id="CLU_067542_0_0_3"/>
<dbReference type="PANTHER" id="PTHR43308:SF5">
    <property type="entry name" value="S-LAYER PROTEIN _ PEPTIDOGLYCAN ENDO-BETA-N-ACETYLGLUCOSAMINIDASE"/>
    <property type="match status" value="1"/>
</dbReference>
<dbReference type="PANTHER" id="PTHR43308">
    <property type="entry name" value="OUTER MEMBRANE PROTEIN ALPHA-RELATED"/>
    <property type="match status" value="1"/>
</dbReference>
<accession>K9XR91</accession>
<organism evidence="4 5">
    <name type="scientific">Stanieria cyanosphaera (strain ATCC 29371 / PCC 7437)</name>
    <dbReference type="NCBI Taxonomy" id="111780"/>
    <lineage>
        <taxon>Bacteria</taxon>
        <taxon>Bacillati</taxon>
        <taxon>Cyanobacteriota</taxon>
        <taxon>Cyanophyceae</taxon>
        <taxon>Pleurocapsales</taxon>
        <taxon>Dermocarpellaceae</taxon>
        <taxon>Stanieria</taxon>
    </lineage>
</organism>
<dbReference type="OrthoDB" id="9759810at2"/>
<feature type="transmembrane region" description="Helical" evidence="2">
    <location>
        <begin position="28"/>
        <end position="46"/>
    </location>
</feature>
<protein>
    <submittedName>
        <fullName evidence="4">S-layer domain-containing protein</fullName>
    </submittedName>
</protein>
<keyword evidence="5" id="KW-1185">Reference proteome</keyword>
<evidence type="ECO:0000313" key="4">
    <source>
        <dbReference type="EMBL" id="AFZ34197.1"/>
    </source>
</evidence>
<evidence type="ECO:0000259" key="3">
    <source>
        <dbReference type="PROSITE" id="PS51272"/>
    </source>
</evidence>
<dbReference type="AlphaFoldDB" id="K9XR91"/>